<evidence type="ECO:0000256" key="1">
    <source>
        <dbReference type="SAM" id="Coils"/>
    </source>
</evidence>
<feature type="region of interest" description="Disordered" evidence="2">
    <location>
        <begin position="1"/>
        <end position="28"/>
    </location>
</feature>
<gene>
    <name evidence="3" type="ORF">RclHR1_01000025</name>
</gene>
<comment type="caution">
    <text evidence="3">The sequence shown here is derived from an EMBL/GenBank/DDBJ whole genome shotgun (WGS) entry which is preliminary data.</text>
</comment>
<dbReference type="Proteomes" id="UP000247702">
    <property type="component" value="Unassembled WGS sequence"/>
</dbReference>
<dbReference type="EMBL" id="BEXD01000003">
    <property type="protein sequence ID" value="GBB83269.1"/>
    <property type="molecule type" value="Genomic_DNA"/>
</dbReference>
<accession>A0A2Z6QC74</accession>
<sequence length="268" mass="31373">MSTKVNNATLQNNSDNKNESSTPIGGPLNKLIGKQAAQFEEFGKRLQESHKEYESELKNFDDENYRKKIDTQANLINSLRARIEELENDTLEKDQHIKKLRQEIVDFPLSNNSKDSFLKDYEDMMEHSNWNNLSLNSSNNNNATLNSRVQEIDTLYGRSVKLRQYKFLKSSYSINELIEYTKTDNFNSLNKKSKRYINFHVKNMLLQEFQKPIVILSQDLDEYIKRDILPRLPDGHGDYMMCEDDSDWFDTLSDIHQSRVRKLNGTGN</sequence>
<proteinExistence type="predicted"/>
<evidence type="ECO:0000313" key="4">
    <source>
        <dbReference type="Proteomes" id="UP000247702"/>
    </source>
</evidence>
<organism evidence="3 4">
    <name type="scientific">Rhizophagus clarus</name>
    <dbReference type="NCBI Taxonomy" id="94130"/>
    <lineage>
        <taxon>Eukaryota</taxon>
        <taxon>Fungi</taxon>
        <taxon>Fungi incertae sedis</taxon>
        <taxon>Mucoromycota</taxon>
        <taxon>Glomeromycotina</taxon>
        <taxon>Glomeromycetes</taxon>
        <taxon>Glomerales</taxon>
        <taxon>Glomeraceae</taxon>
        <taxon>Rhizophagus</taxon>
    </lineage>
</organism>
<evidence type="ECO:0000256" key="2">
    <source>
        <dbReference type="SAM" id="MobiDB-lite"/>
    </source>
</evidence>
<evidence type="ECO:0000313" key="3">
    <source>
        <dbReference type="EMBL" id="GBB83269.1"/>
    </source>
</evidence>
<name>A0A2Z6QC74_9GLOM</name>
<keyword evidence="4" id="KW-1185">Reference proteome</keyword>
<dbReference type="AlphaFoldDB" id="A0A2Z6QC74"/>
<feature type="coiled-coil region" evidence="1">
    <location>
        <begin position="43"/>
        <end position="103"/>
    </location>
</feature>
<protein>
    <submittedName>
        <fullName evidence="3">Uncharacterized protein</fullName>
    </submittedName>
</protein>
<keyword evidence="1" id="KW-0175">Coiled coil</keyword>
<feature type="compositionally biased region" description="Polar residues" evidence="2">
    <location>
        <begin position="1"/>
        <end position="23"/>
    </location>
</feature>
<reference evidence="3 4" key="1">
    <citation type="submission" date="2017-11" db="EMBL/GenBank/DDBJ databases">
        <title>The genome of Rhizophagus clarus HR1 reveals common genetic basis of auxotrophy among arbuscular mycorrhizal fungi.</title>
        <authorList>
            <person name="Kobayashi Y."/>
        </authorList>
    </citation>
    <scope>NUCLEOTIDE SEQUENCE [LARGE SCALE GENOMIC DNA]</scope>
    <source>
        <strain evidence="3 4">HR1</strain>
    </source>
</reference>